<comment type="caution">
    <text evidence="6">The sequence shown here is derived from an EMBL/GenBank/DDBJ whole genome shotgun (WGS) entry which is preliminary data.</text>
</comment>
<accession>M8DHW1</accession>
<proteinExistence type="inferred from homology"/>
<organism evidence="6 7">
    <name type="scientific">Brevibacillus borstelensis AK1</name>
    <dbReference type="NCBI Taxonomy" id="1300222"/>
    <lineage>
        <taxon>Bacteria</taxon>
        <taxon>Bacillati</taxon>
        <taxon>Bacillota</taxon>
        <taxon>Bacilli</taxon>
        <taxon>Bacillales</taxon>
        <taxon>Paenibacillaceae</taxon>
        <taxon>Brevibacillus</taxon>
    </lineage>
</organism>
<evidence type="ECO:0000256" key="4">
    <source>
        <dbReference type="RuleBase" id="RU003476"/>
    </source>
</evidence>
<dbReference type="STRING" id="1300222.I532_09567"/>
<evidence type="ECO:0000259" key="5">
    <source>
        <dbReference type="PROSITE" id="PS51462"/>
    </source>
</evidence>
<comment type="similarity">
    <text evidence="4">Belongs to the Nudix hydrolase family.</text>
</comment>
<keyword evidence="3" id="KW-0460">Magnesium</keyword>
<dbReference type="Pfam" id="PF00293">
    <property type="entry name" value="NUDIX"/>
    <property type="match status" value="1"/>
</dbReference>
<dbReference type="InterPro" id="IPR020476">
    <property type="entry name" value="Nudix_hydrolase"/>
</dbReference>
<dbReference type="CDD" id="cd02883">
    <property type="entry name" value="NUDIX_Hydrolase"/>
    <property type="match status" value="1"/>
</dbReference>
<dbReference type="OrthoDB" id="9787880at2"/>
<reference evidence="6 7" key="1">
    <citation type="submission" date="2013-03" db="EMBL/GenBank/DDBJ databases">
        <title>Assembly of a new bacterial strain Brevibacillus borstelensis AK1.</title>
        <authorList>
            <person name="Rajan I."/>
            <person name="PoliReddy D."/>
            <person name="Sugumar T."/>
            <person name="Rathinam K."/>
            <person name="Alqarawi S."/>
            <person name="Khalil A.B."/>
            <person name="Sivakumar N."/>
        </authorList>
    </citation>
    <scope>NUCLEOTIDE SEQUENCE [LARGE SCALE GENOMIC DNA]</scope>
    <source>
        <strain evidence="6 7">AK1</strain>
    </source>
</reference>
<dbReference type="Proteomes" id="UP000012081">
    <property type="component" value="Unassembled WGS sequence"/>
</dbReference>
<evidence type="ECO:0000256" key="1">
    <source>
        <dbReference type="ARBA" id="ARBA00001946"/>
    </source>
</evidence>
<sequence>MKRVDVAYTLLFDEQKNQVLLVFNKRGSWSLPGGAVEAGETLREAAIREAREETGYEVNVSRIVAVNEAYIGDEHVHFITFRGEILQRPETIPYDSEILEVKWVDLAEADRLLPYHPDGVSALLRGAGADYVIQGEPQE</sequence>
<keyword evidence="7" id="KW-1185">Reference proteome</keyword>
<dbReference type="GO" id="GO:0016787">
    <property type="term" value="F:hydrolase activity"/>
    <property type="evidence" value="ECO:0007669"/>
    <property type="project" value="UniProtKB-KW"/>
</dbReference>
<dbReference type="RefSeq" id="WP_003387875.1">
    <property type="nucleotide sequence ID" value="NZ_APBN01000003.1"/>
</dbReference>
<dbReference type="InterPro" id="IPR020084">
    <property type="entry name" value="NUDIX_hydrolase_CS"/>
</dbReference>
<dbReference type="AlphaFoldDB" id="M8DHW1"/>
<evidence type="ECO:0000313" key="7">
    <source>
        <dbReference type="Proteomes" id="UP000012081"/>
    </source>
</evidence>
<dbReference type="PANTHER" id="PTHR43046">
    <property type="entry name" value="GDP-MANNOSE MANNOSYL HYDROLASE"/>
    <property type="match status" value="1"/>
</dbReference>
<dbReference type="InterPro" id="IPR015797">
    <property type="entry name" value="NUDIX_hydrolase-like_dom_sf"/>
</dbReference>
<dbReference type="InterPro" id="IPR000086">
    <property type="entry name" value="NUDIX_hydrolase_dom"/>
</dbReference>
<dbReference type="PANTHER" id="PTHR43046:SF12">
    <property type="entry name" value="GDP-MANNOSE MANNOSYL HYDROLASE"/>
    <property type="match status" value="1"/>
</dbReference>
<evidence type="ECO:0000256" key="3">
    <source>
        <dbReference type="ARBA" id="ARBA00022842"/>
    </source>
</evidence>
<protein>
    <submittedName>
        <fullName evidence="6">Hydrolase, NUDIX family protein</fullName>
    </submittedName>
</protein>
<dbReference type="PROSITE" id="PS51462">
    <property type="entry name" value="NUDIX"/>
    <property type="match status" value="1"/>
</dbReference>
<gene>
    <name evidence="6" type="ORF">I532_09567</name>
</gene>
<dbReference type="PRINTS" id="PR00502">
    <property type="entry name" value="NUDIXFAMILY"/>
</dbReference>
<evidence type="ECO:0000256" key="2">
    <source>
        <dbReference type="ARBA" id="ARBA00022801"/>
    </source>
</evidence>
<feature type="domain" description="Nudix hydrolase" evidence="5">
    <location>
        <begin position="2"/>
        <end position="126"/>
    </location>
</feature>
<name>M8DHW1_9BACL</name>
<dbReference type="Gene3D" id="3.90.79.10">
    <property type="entry name" value="Nucleoside Triphosphate Pyrophosphohydrolase"/>
    <property type="match status" value="1"/>
</dbReference>
<dbReference type="PROSITE" id="PS00893">
    <property type="entry name" value="NUDIX_BOX"/>
    <property type="match status" value="1"/>
</dbReference>
<dbReference type="EMBL" id="APBN01000003">
    <property type="protein sequence ID" value="EMT53017.1"/>
    <property type="molecule type" value="Genomic_DNA"/>
</dbReference>
<evidence type="ECO:0000313" key="6">
    <source>
        <dbReference type="EMBL" id="EMT53017.1"/>
    </source>
</evidence>
<dbReference type="PATRIC" id="fig|1300222.3.peg.1978"/>
<comment type="cofactor">
    <cofactor evidence="1">
        <name>Mg(2+)</name>
        <dbReference type="ChEBI" id="CHEBI:18420"/>
    </cofactor>
</comment>
<dbReference type="SUPFAM" id="SSF55811">
    <property type="entry name" value="Nudix"/>
    <property type="match status" value="1"/>
</dbReference>
<keyword evidence="2 4" id="KW-0378">Hydrolase</keyword>